<dbReference type="RefSeq" id="WP_221058198.1">
    <property type="nucleotide sequence ID" value="NZ_AP019781.1"/>
</dbReference>
<dbReference type="EMBL" id="AP019781">
    <property type="protein sequence ID" value="BBL67849.1"/>
    <property type="molecule type" value="Genomic_DNA"/>
</dbReference>
<keyword evidence="3" id="KW-1185">Reference proteome</keyword>
<evidence type="ECO:0000313" key="3">
    <source>
        <dbReference type="Proteomes" id="UP000824969"/>
    </source>
</evidence>
<dbReference type="Proteomes" id="UP000824969">
    <property type="component" value="Chromosome"/>
</dbReference>
<evidence type="ECO:0000313" key="2">
    <source>
        <dbReference type="EMBL" id="BBL67849.1"/>
    </source>
</evidence>
<dbReference type="PROSITE" id="PS51379">
    <property type="entry name" value="4FE4S_FER_2"/>
    <property type="match status" value="2"/>
</dbReference>
<organism evidence="2 3">
    <name type="scientific">Methanoculleus chikugoensis</name>
    <dbReference type="NCBI Taxonomy" id="118126"/>
    <lineage>
        <taxon>Archaea</taxon>
        <taxon>Methanobacteriati</taxon>
        <taxon>Methanobacteriota</taxon>
        <taxon>Stenosarchaea group</taxon>
        <taxon>Methanomicrobia</taxon>
        <taxon>Methanomicrobiales</taxon>
        <taxon>Methanomicrobiaceae</taxon>
        <taxon>Methanoculleus</taxon>
    </lineage>
</organism>
<accession>A0ABM7H4V2</accession>
<dbReference type="Pfam" id="PF13237">
    <property type="entry name" value="Fer4_10"/>
    <property type="match status" value="1"/>
</dbReference>
<dbReference type="InterPro" id="IPR017896">
    <property type="entry name" value="4Fe4S_Fe-S-bd"/>
</dbReference>
<name>A0ABM7H4V2_9EURY</name>
<dbReference type="InterPro" id="IPR052911">
    <property type="entry name" value="Corrinoid_activation_enz"/>
</dbReference>
<dbReference type="PANTHER" id="PTHR42895:SF1">
    <property type="entry name" value="IRON-SULFUR CLUSTER PROTEIN"/>
    <property type="match status" value="1"/>
</dbReference>
<dbReference type="InterPro" id="IPR017900">
    <property type="entry name" value="4Fe4S_Fe_S_CS"/>
</dbReference>
<evidence type="ECO:0000259" key="1">
    <source>
        <dbReference type="PROSITE" id="PS51379"/>
    </source>
</evidence>
<feature type="domain" description="4Fe-4S ferredoxin-type" evidence="1">
    <location>
        <begin position="4"/>
        <end position="33"/>
    </location>
</feature>
<feature type="domain" description="4Fe-4S ferredoxin-type" evidence="1">
    <location>
        <begin position="34"/>
        <end position="63"/>
    </location>
</feature>
<dbReference type="PANTHER" id="PTHR42895">
    <property type="entry name" value="IRON-SULFUR CLUSTER-BINDING PROTEIN-RELATED"/>
    <property type="match status" value="1"/>
</dbReference>
<dbReference type="GeneID" id="66130549"/>
<sequence length="297" mass="32007">MKRKIIDIDEEKCTGCGLCIPDCPEGALQIIDGKARLVSDLFCDGLGACIGTCPEGAISVIEREAGPYDEKAVMAKIVPQGMGVIKAHLEHLLGHGEEGLYRQAIEYLDEHGIPIPPHETGAARAGPAPAAPAACPGTMARSIPEREAAETGRAARFGSALRQWPVQLTLVNPAAPYFDDADLLVSGDCVPFAYPEFHRDFLQGKILIIFCPKLDADIEGYVTKLAEIFSRHTIRSITVLHMEVPCCGGVRYVVDEALKRAKKEIPVAEQTITLQGEAVEGSMVRPRGPGVGHCRDM</sequence>
<protein>
    <submittedName>
        <fullName evidence="2">4Fe-4S ferredoxin</fullName>
    </submittedName>
</protein>
<dbReference type="PROSITE" id="PS00198">
    <property type="entry name" value="4FE4S_FER_1"/>
    <property type="match status" value="1"/>
</dbReference>
<gene>
    <name evidence="2" type="ORF">MchiMG62_10300</name>
</gene>
<reference evidence="2 3" key="1">
    <citation type="submission" date="2019-06" db="EMBL/GenBank/DDBJ databases">
        <title>Complete genome sequence of Methanoculleus chikugoensis strain MG62.</title>
        <authorList>
            <person name="Asakawa S."/>
            <person name="Dianou D."/>
        </authorList>
    </citation>
    <scope>NUCLEOTIDE SEQUENCE [LARGE SCALE GENOMIC DNA]</scope>
    <source>
        <strain evidence="2 3">MG62</strain>
    </source>
</reference>
<proteinExistence type="predicted"/>